<dbReference type="InterPro" id="IPR003010">
    <property type="entry name" value="C-N_Hydrolase"/>
</dbReference>
<evidence type="ECO:0000256" key="2">
    <source>
        <dbReference type="ARBA" id="ARBA00022801"/>
    </source>
</evidence>
<feature type="domain" description="CN hydrolase" evidence="3">
    <location>
        <begin position="5"/>
        <end position="258"/>
    </location>
</feature>
<protein>
    <submittedName>
        <fullName evidence="4">Carbon-nitrogen hydrolase family protein</fullName>
    </submittedName>
</protein>
<evidence type="ECO:0000313" key="4">
    <source>
        <dbReference type="EMBL" id="WXB10922.1"/>
    </source>
</evidence>
<dbReference type="InterPro" id="IPR036526">
    <property type="entry name" value="C-N_Hydrolase_sf"/>
</dbReference>
<dbReference type="SUPFAM" id="SSF56317">
    <property type="entry name" value="Carbon-nitrogen hydrolase"/>
    <property type="match status" value="1"/>
</dbReference>
<dbReference type="EMBL" id="CP089984">
    <property type="protein sequence ID" value="WXB10922.1"/>
    <property type="molecule type" value="Genomic_DNA"/>
</dbReference>
<dbReference type="Gene3D" id="3.60.110.10">
    <property type="entry name" value="Carbon-nitrogen hydrolase"/>
    <property type="match status" value="1"/>
</dbReference>
<dbReference type="CDD" id="cd07572">
    <property type="entry name" value="nit"/>
    <property type="match status" value="1"/>
</dbReference>
<dbReference type="PANTHER" id="PTHR23088:SF27">
    <property type="entry name" value="DEAMINATED GLUTATHIONE AMIDASE"/>
    <property type="match status" value="1"/>
</dbReference>
<reference evidence="4 5" key="1">
    <citation type="submission" date="2021-12" db="EMBL/GenBank/DDBJ databases">
        <title>Discovery of the Pendulisporaceae a myxobacterial family with distinct sporulation behavior and unique specialized metabolism.</title>
        <authorList>
            <person name="Garcia R."/>
            <person name="Popoff A."/>
            <person name="Bader C.D."/>
            <person name="Loehr J."/>
            <person name="Walesch S."/>
            <person name="Walt C."/>
            <person name="Boldt J."/>
            <person name="Bunk B."/>
            <person name="Haeckl F.J.F.P.J."/>
            <person name="Gunesch A.P."/>
            <person name="Birkelbach J."/>
            <person name="Nuebel U."/>
            <person name="Pietschmann T."/>
            <person name="Bach T."/>
            <person name="Mueller R."/>
        </authorList>
    </citation>
    <scope>NUCLEOTIDE SEQUENCE [LARGE SCALE GENOMIC DNA]</scope>
    <source>
        <strain evidence="4 5">MSr11954</strain>
    </source>
</reference>
<evidence type="ECO:0000313" key="5">
    <source>
        <dbReference type="Proteomes" id="UP001370348"/>
    </source>
</evidence>
<proteinExistence type="inferred from homology"/>
<dbReference type="InterPro" id="IPR001110">
    <property type="entry name" value="UPF0012_CS"/>
</dbReference>
<keyword evidence="2 4" id="KW-0378">Hydrolase</keyword>
<evidence type="ECO:0000256" key="1">
    <source>
        <dbReference type="ARBA" id="ARBA00010613"/>
    </source>
</evidence>
<dbReference type="Pfam" id="PF00795">
    <property type="entry name" value="CN_hydrolase"/>
    <property type="match status" value="1"/>
</dbReference>
<dbReference type="PANTHER" id="PTHR23088">
    <property type="entry name" value="NITRILASE-RELATED"/>
    <property type="match status" value="1"/>
</dbReference>
<evidence type="ECO:0000259" key="3">
    <source>
        <dbReference type="PROSITE" id="PS50263"/>
    </source>
</evidence>
<dbReference type="PROSITE" id="PS01227">
    <property type="entry name" value="UPF0012"/>
    <property type="match status" value="1"/>
</dbReference>
<comment type="similarity">
    <text evidence="1">Belongs to the carbon-nitrogen hydrolase superfamily. NIT1/NIT2 family.</text>
</comment>
<dbReference type="RefSeq" id="WP_394820538.1">
    <property type="nucleotide sequence ID" value="NZ_CP089984.1"/>
</dbReference>
<dbReference type="PROSITE" id="PS50263">
    <property type="entry name" value="CN_HYDROLASE"/>
    <property type="match status" value="1"/>
</dbReference>
<sequence>MSTSLVAAVVQLSSQADVPSNLERAEKLIEGAVAAGAKLVALPENFAHMGDQEQKRAIAEPVEEGGKPGAGPIVRFVRDTAKRFGIHLVAGGFPEKSPDPKRPYNTSLLAGPDGAIVAAYRKIHLFDVSLPDGTSLYESAATLPGDERVTASIGSTVLGMTICYDVRFPELYRTLVRRGARIITVPAAFTVPTGKDHWHVLLRARAIEDQVFVLAPAQTGKHPQGRQTYGKSLIVDPWGDVLAQAGEGEGFAVARLDLAYQDKVRSALPSLEHVRLL</sequence>
<gene>
    <name evidence="4" type="ORF">LZC94_23920</name>
</gene>
<dbReference type="GO" id="GO:0016787">
    <property type="term" value="F:hydrolase activity"/>
    <property type="evidence" value="ECO:0007669"/>
    <property type="project" value="UniProtKB-KW"/>
</dbReference>
<accession>A0ABZ2LJJ9</accession>
<dbReference type="Proteomes" id="UP001370348">
    <property type="component" value="Chromosome"/>
</dbReference>
<keyword evidence="5" id="KW-1185">Reference proteome</keyword>
<dbReference type="InterPro" id="IPR045254">
    <property type="entry name" value="Nit1/2_C-N_Hydrolase"/>
</dbReference>
<name>A0ABZ2LJJ9_9BACT</name>
<organism evidence="4 5">
    <name type="scientific">Pendulispora albinea</name>
    <dbReference type="NCBI Taxonomy" id="2741071"/>
    <lineage>
        <taxon>Bacteria</taxon>
        <taxon>Pseudomonadati</taxon>
        <taxon>Myxococcota</taxon>
        <taxon>Myxococcia</taxon>
        <taxon>Myxococcales</taxon>
        <taxon>Sorangiineae</taxon>
        <taxon>Pendulisporaceae</taxon>
        <taxon>Pendulispora</taxon>
    </lineage>
</organism>